<dbReference type="RefSeq" id="WP_167638618.1">
    <property type="nucleotide sequence ID" value="NZ_JAATOP010000008.1"/>
</dbReference>
<keyword evidence="3" id="KW-1185">Reference proteome</keyword>
<evidence type="ECO:0000259" key="1">
    <source>
        <dbReference type="Pfam" id="PF13403"/>
    </source>
</evidence>
<reference evidence="2 3" key="1">
    <citation type="submission" date="2020-03" db="EMBL/GenBank/DDBJ databases">
        <title>Bacterial isolates of synthetic phycosphere.</title>
        <authorList>
            <person name="Fu H."/>
            <person name="Moran M.A."/>
        </authorList>
    </citation>
    <scope>NUCLEOTIDE SEQUENCE [LARGE SCALE GENOMIC DNA]</scope>
    <source>
        <strain evidence="2 3">HF1</strain>
    </source>
</reference>
<proteinExistence type="predicted"/>
<dbReference type="InterPro" id="IPR036844">
    <property type="entry name" value="Hint_dom_sf"/>
</dbReference>
<dbReference type="InterPro" id="IPR028992">
    <property type="entry name" value="Hedgehog/Intein_dom"/>
</dbReference>
<dbReference type="Proteomes" id="UP000709466">
    <property type="component" value="Unassembled WGS sequence"/>
</dbReference>
<evidence type="ECO:0000313" key="2">
    <source>
        <dbReference type="EMBL" id="NIY73230.1"/>
    </source>
</evidence>
<dbReference type="EMBL" id="JAATOP010000008">
    <property type="protein sequence ID" value="NIY73230.1"/>
    <property type="molecule type" value="Genomic_DNA"/>
</dbReference>
<name>A0ABX0VZN7_9RHOB</name>
<protein>
    <recommendedName>
        <fullName evidence="1">Hedgehog/Intein (Hint) domain-containing protein</fullName>
    </recommendedName>
</protein>
<sequence length="359" mass="40248">MSWIGVRDQHGQCYFKPEGLEQKAKSNPLNTLSLLPRGTLVMEFEYSRETNARRQNLLRYISRDPWHSVFRLVLEADGLITLVCQQGDKKIEFQLPTAMEQAKGTITLWYTWDAPARRGLLAAMGPDGEMFYTELTGPFPLSVLDAKRICTDGQVVRNVKGFTFLAISDEVEPVGPWATIGANAMLRTINGQRLISDLKPGDLLLTEDETIVQIRSVAKQVLPAMGRFKPMMIRSPYYGAKSDLMLAQNHLVELNGPKIEYLFNEERVHTQIGSLDDGREAVRLRGAMTATYYHLLLDEDVTLSLSGVPATASRAELLAQDRGLHRHSILRDTPELLVPSFKSKPVKTLAPYEAMSIGF</sequence>
<accession>A0ABX0VZN7</accession>
<evidence type="ECO:0000313" key="3">
    <source>
        <dbReference type="Proteomes" id="UP000709466"/>
    </source>
</evidence>
<gene>
    <name evidence="2" type="ORF">HCZ30_12420</name>
</gene>
<feature type="domain" description="Hedgehog/Intein (Hint)" evidence="1">
    <location>
        <begin position="183"/>
        <end position="309"/>
    </location>
</feature>
<comment type="caution">
    <text evidence="2">The sequence shown here is derived from an EMBL/GenBank/DDBJ whole genome shotgun (WGS) entry which is preliminary data.</text>
</comment>
<dbReference type="SUPFAM" id="SSF51294">
    <property type="entry name" value="Hedgehog/intein (Hint) domain"/>
    <property type="match status" value="1"/>
</dbReference>
<organism evidence="2 3">
    <name type="scientific">Marivivens donghaensis</name>
    <dbReference type="NCBI Taxonomy" id="1699413"/>
    <lineage>
        <taxon>Bacteria</taxon>
        <taxon>Pseudomonadati</taxon>
        <taxon>Pseudomonadota</taxon>
        <taxon>Alphaproteobacteria</taxon>
        <taxon>Rhodobacterales</taxon>
        <taxon>Paracoccaceae</taxon>
        <taxon>Marivivens group</taxon>
        <taxon>Marivivens</taxon>
    </lineage>
</organism>
<dbReference type="Pfam" id="PF13403">
    <property type="entry name" value="Hint_2"/>
    <property type="match status" value="1"/>
</dbReference>